<dbReference type="EMBL" id="CP013050">
    <property type="protein sequence ID" value="ALM76246.1"/>
    <property type="molecule type" value="Genomic_DNA"/>
</dbReference>
<evidence type="ECO:0000313" key="3">
    <source>
        <dbReference type="Proteomes" id="UP000066042"/>
    </source>
</evidence>
<accession>A0A0S1XEM1</accession>
<evidence type="ECO:0000313" key="2">
    <source>
        <dbReference type="EMBL" id="ALM76246.1"/>
    </source>
</evidence>
<dbReference type="InterPro" id="IPR003607">
    <property type="entry name" value="HD/PDEase_dom"/>
</dbReference>
<dbReference type="SUPFAM" id="SSF109604">
    <property type="entry name" value="HD-domain/PDEase-like"/>
    <property type="match status" value="1"/>
</dbReference>
<dbReference type="InterPro" id="IPR006674">
    <property type="entry name" value="HD_domain"/>
</dbReference>
<dbReference type="RefSeq" id="WP_056934672.1">
    <property type="nucleotide sequence ID" value="NZ_CP013050.1"/>
</dbReference>
<evidence type="ECO:0000259" key="1">
    <source>
        <dbReference type="SMART" id="SM00471"/>
    </source>
</evidence>
<dbReference type="GO" id="GO:0016740">
    <property type="term" value="F:transferase activity"/>
    <property type="evidence" value="ECO:0007669"/>
    <property type="project" value="UniProtKB-KW"/>
</dbReference>
<proteinExistence type="predicted"/>
<organism evidence="2 3">
    <name type="scientific">Thermococcus barophilus</name>
    <dbReference type="NCBI Taxonomy" id="55802"/>
    <lineage>
        <taxon>Archaea</taxon>
        <taxon>Methanobacteriati</taxon>
        <taxon>Methanobacteriota</taxon>
        <taxon>Thermococci</taxon>
        <taxon>Thermococcales</taxon>
        <taxon>Thermococcaceae</taxon>
        <taxon>Thermococcus</taxon>
    </lineage>
</organism>
<sequence length="256" mass="29630">MYEKIKLLSEIKELMEDERLFDMFEHTFKKYEYYFNTTNYIVLNVYQFNDHGSIHVLLTARRALEILKIIKKFGIQTTAEKLGKPFDWSKFIVAFGALFHDIGNMIHRENHYLFSTILAEPIIEKLAKEFERTDWLLLKALTLNAIYTHDEATQCTTIEGSCVTVADGCDMEQGRSRLVHKKDKVDIHSVSALAIEKVEIQEGDSEIPVVIDVRMKHLSGIFQVDEILTKKIRNSLLSGKVKIRIHAENQVLEKVV</sequence>
<dbReference type="PANTHER" id="PTHR40517:SF1">
    <property type="entry name" value="METAL-DEPENDENT PHOSPHOHYDROLASE, HD SUPERFAMILY-RELATED"/>
    <property type="match status" value="1"/>
</dbReference>
<dbReference type="Pfam" id="PF01966">
    <property type="entry name" value="HD"/>
    <property type="match status" value="1"/>
</dbReference>
<dbReference type="PATRIC" id="fig|55802.8.peg.2331"/>
<dbReference type="GeneID" id="26137567"/>
<dbReference type="SMART" id="SM00471">
    <property type="entry name" value="HDc"/>
    <property type="match status" value="1"/>
</dbReference>
<dbReference type="STRING" id="55802.TBCH5v1_2351"/>
<dbReference type="PANTHER" id="PTHR40517">
    <property type="entry name" value="METAL-DEPENDENT PHOSPHOHYDROLASE, HD SUPERFAMILY-RELATED"/>
    <property type="match status" value="1"/>
</dbReference>
<dbReference type="Gene3D" id="1.10.3210.10">
    <property type="entry name" value="Hypothetical protein af1432"/>
    <property type="match status" value="1"/>
</dbReference>
<dbReference type="Proteomes" id="UP000066042">
    <property type="component" value="Chromosome"/>
</dbReference>
<protein>
    <submittedName>
        <fullName evidence="2">Nucleotidyltransferase</fullName>
    </submittedName>
</protein>
<reference evidence="2 3" key="1">
    <citation type="journal article" date="2016" name="Genome Announc.">
        <title>Complete genome sequence of the hyperthermophilic and piezophilic archaeon Thermococcus barophilus Ch5, capable of growth at the expense of hydrogenogenesis from carbon monoxide and formate.</title>
        <authorList>
            <person name="Oger P."/>
            <person name="Sokolova T.G."/>
            <person name="Kozhevnikova D.A."/>
            <person name="Taranov E.A."/>
            <person name="Vannier P."/>
            <person name="Lee H.S."/>
            <person name="Kwon K.K."/>
            <person name="Kang S.G."/>
            <person name="Lee J.H."/>
            <person name="Bonch-Osmolovskaya E.A."/>
            <person name="Lebedinsky A.V."/>
        </authorList>
    </citation>
    <scope>NUCLEOTIDE SEQUENCE [LARGE SCALE GENOMIC DNA]</scope>
    <source>
        <strain evidence="3">Ch5</strain>
    </source>
</reference>
<gene>
    <name evidence="2" type="ORF">TBCH5v1_2351</name>
</gene>
<dbReference type="InterPro" id="IPR039967">
    <property type="entry name" value="MJ1020-like"/>
</dbReference>
<name>A0A0S1XEM1_THEBA</name>
<dbReference type="AlphaFoldDB" id="A0A0S1XEM1"/>
<keyword evidence="2" id="KW-0808">Transferase</keyword>
<feature type="domain" description="HD/PDEase" evidence="1">
    <location>
        <begin position="48"/>
        <end position="181"/>
    </location>
</feature>